<organism evidence="3 4">
    <name type="scientific">Virgibacillus dokdonensis</name>
    <dbReference type="NCBI Taxonomy" id="302167"/>
    <lineage>
        <taxon>Bacteria</taxon>
        <taxon>Bacillati</taxon>
        <taxon>Bacillota</taxon>
        <taxon>Bacilli</taxon>
        <taxon>Bacillales</taxon>
        <taxon>Bacillaceae</taxon>
        <taxon>Virgibacillus</taxon>
    </lineage>
</organism>
<protein>
    <recommendedName>
        <fullName evidence="2">Uncharacterized protein YyaB-like PH domain-containing protein</fullName>
    </recommendedName>
</protein>
<reference evidence="3 4" key="1">
    <citation type="submission" date="2017-05" db="EMBL/GenBank/DDBJ databases">
        <title>Virgibacillus sp. AK90 isolated from a saltern of Kakinada, India.</title>
        <authorList>
            <person name="Gupta V."/>
            <person name="Sidhu C."/>
            <person name="Korpole S."/>
            <person name="Pinnaka A.K."/>
        </authorList>
    </citation>
    <scope>NUCLEOTIDE SEQUENCE [LARGE SCALE GENOMIC DNA]</scope>
    <source>
        <strain evidence="3 4">AK90</strain>
    </source>
</reference>
<dbReference type="EMBL" id="NFZX01000002">
    <property type="protein sequence ID" value="RFA37310.1"/>
    <property type="molecule type" value="Genomic_DNA"/>
</dbReference>
<evidence type="ECO:0000313" key="3">
    <source>
        <dbReference type="EMBL" id="RFA37310.1"/>
    </source>
</evidence>
<sequence length="151" mass="17188">MNKKHTGGKYMVFPSKKDQWITVLLWGISIIGFFIPIITGNGLSILLILPLIVFLLWFWFVTDYRIIGEKLKIRYGPVRQTINIKEIEVVFQAKKNPLAAAPALSLDRIVLHCGKFNVTSISPLDKQQFLQALIAINPHIKMEKSLKQSLS</sequence>
<comment type="caution">
    <text evidence="3">The sequence shown here is derived from an EMBL/GenBank/DDBJ whole genome shotgun (WGS) entry which is preliminary data.</text>
</comment>
<dbReference type="GO" id="GO:0030153">
    <property type="term" value="P:bacteriocin immunity"/>
    <property type="evidence" value="ECO:0007669"/>
    <property type="project" value="InterPro"/>
</dbReference>
<dbReference type="AlphaFoldDB" id="A0A3E0WWE1"/>
<name>A0A3E0WWE1_9BACI</name>
<evidence type="ECO:0000259" key="2">
    <source>
        <dbReference type="Pfam" id="PF06713"/>
    </source>
</evidence>
<evidence type="ECO:0000313" key="4">
    <source>
        <dbReference type="Proteomes" id="UP000256488"/>
    </source>
</evidence>
<dbReference type="Pfam" id="PF06713">
    <property type="entry name" value="bPH_4"/>
    <property type="match status" value="1"/>
</dbReference>
<keyword evidence="1" id="KW-0812">Transmembrane</keyword>
<feature type="transmembrane region" description="Helical" evidence="1">
    <location>
        <begin position="20"/>
        <end position="38"/>
    </location>
</feature>
<dbReference type="Proteomes" id="UP000256488">
    <property type="component" value="Unassembled WGS sequence"/>
</dbReference>
<evidence type="ECO:0000256" key="1">
    <source>
        <dbReference type="SAM" id="Phobius"/>
    </source>
</evidence>
<keyword evidence="1" id="KW-1133">Transmembrane helix</keyword>
<accession>A0A3E0WWE1</accession>
<gene>
    <name evidence="3" type="ORF">CAI16_02220</name>
</gene>
<feature type="domain" description="Uncharacterized protein YyaB-like PH" evidence="2">
    <location>
        <begin position="62"/>
        <end position="136"/>
    </location>
</feature>
<proteinExistence type="predicted"/>
<feature type="transmembrane region" description="Helical" evidence="1">
    <location>
        <begin position="44"/>
        <end position="62"/>
    </location>
</feature>
<keyword evidence="1" id="KW-0472">Membrane</keyword>
<dbReference type="InterPro" id="IPR009589">
    <property type="entry name" value="PH_YyaB-like"/>
</dbReference>